<feature type="domain" description="RlpA-like protein double-psi beta-barrel" evidence="4">
    <location>
        <begin position="214"/>
        <end position="312"/>
    </location>
</feature>
<dbReference type="CDD" id="cd22191">
    <property type="entry name" value="DPBB_RlpA_EXP_N-like"/>
    <property type="match status" value="1"/>
</dbReference>
<dbReference type="InterPro" id="IPR051477">
    <property type="entry name" value="Expansin_CellWall"/>
</dbReference>
<dbReference type="OrthoDB" id="406505at2759"/>
<reference evidence="5 6" key="1">
    <citation type="submission" date="2016-06" db="EMBL/GenBank/DDBJ databases">
        <title>Evolution of pathogenesis and genome organization in the Tremellales.</title>
        <authorList>
            <person name="Cuomo C."/>
            <person name="Litvintseva A."/>
            <person name="Heitman J."/>
            <person name="Chen Y."/>
            <person name="Sun S."/>
            <person name="Springer D."/>
            <person name="Dromer F."/>
            <person name="Young S."/>
            <person name="Zeng Q."/>
            <person name="Chapman S."/>
            <person name="Gujja S."/>
            <person name="Saif S."/>
            <person name="Birren B."/>
        </authorList>
    </citation>
    <scope>NUCLEOTIDE SEQUENCE [LARGE SCALE GENOMIC DNA]</scope>
    <source>
        <strain evidence="5 6">CBS 6273</strain>
    </source>
</reference>
<feature type="region of interest" description="Disordered" evidence="2">
    <location>
        <begin position="167"/>
        <end position="203"/>
    </location>
</feature>
<evidence type="ECO:0000313" key="6">
    <source>
        <dbReference type="Proteomes" id="UP000095149"/>
    </source>
</evidence>
<feature type="chain" id="PRO_5009130602" description="RlpA-like protein double-psi beta-barrel domain-containing protein" evidence="3">
    <location>
        <begin position="20"/>
        <end position="317"/>
    </location>
</feature>
<dbReference type="Gene3D" id="2.40.40.10">
    <property type="entry name" value="RlpA-like domain"/>
    <property type="match status" value="1"/>
</dbReference>
<dbReference type="PANTHER" id="PTHR31836:SF24">
    <property type="entry name" value="RLPA-LIKE PROTEIN DOUBLE-PSI BETA-BARREL DOMAIN-CONTAINING PROTEIN"/>
    <property type="match status" value="1"/>
</dbReference>
<evidence type="ECO:0000259" key="4">
    <source>
        <dbReference type="Pfam" id="PF03330"/>
    </source>
</evidence>
<proteinExistence type="predicted"/>
<protein>
    <recommendedName>
        <fullName evidence="4">RlpA-like protein double-psi beta-barrel domain-containing protein</fullName>
    </recommendedName>
</protein>
<dbReference type="EMBL" id="MEKH01000008">
    <property type="protein sequence ID" value="ODO04609.1"/>
    <property type="molecule type" value="Genomic_DNA"/>
</dbReference>
<dbReference type="PANTHER" id="PTHR31836">
    <property type="match status" value="1"/>
</dbReference>
<evidence type="ECO:0000256" key="3">
    <source>
        <dbReference type="SAM" id="SignalP"/>
    </source>
</evidence>
<comment type="caution">
    <text evidence="5">The sequence shown here is derived from an EMBL/GenBank/DDBJ whole genome shotgun (WGS) entry which is preliminary data.</text>
</comment>
<dbReference type="AlphaFoldDB" id="A0A1E3JUW2"/>
<organism evidence="5 6">
    <name type="scientific">Cryptococcus amylolentus CBS 6273</name>
    <dbReference type="NCBI Taxonomy" id="1296118"/>
    <lineage>
        <taxon>Eukaryota</taxon>
        <taxon>Fungi</taxon>
        <taxon>Dikarya</taxon>
        <taxon>Basidiomycota</taxon>
        <taxon>Agaricomycotina</taxon>
        <taxon>Tremellomycetes</taxon>
        <taxon>Tremellales</taxon>
        <taxon>Cryptococcaceae</taxon>
        <taxon>Cryptococcus</taxon>
    </lineage>
</organism>
<evidence type="ECO:0000256" key="1">
    <source>
        <dbReference type="ARBA" id="ARBA00022729"/>
    </source>
</evidence>
<evidence type="ECO:0000256" key="2">
    <source>
        <dbReference type="SAM" id="MobiDB-lite"/>
    </source>
</evidence>
<keyword evidence="1 3" id="KW-0732">Signal</keyword>
<dbReference type="Pfam" id="PF03330">
    <property type="entry name" value="DPBB_1"/>
    <property type="match status" value="1"/>
</dbReference>
<dbReference type="Proteomes" id="UP000095149">
    <property type="component" value="Unassembled WGS sequence"/>
</dbReference>
<feature type="compositionally biased region" description="Low complexity" evidence="2">
    <location>
        <begin position="169"/>
        <end position="203"/>
    </location>
</feature>
<feature type="signal peptide" evidence="3">
    <location>
        <begin position="1"/>
        <end position="19"/>
    </location>
</feature>
<evidence type="ECO:0000313" key="5">
    <source>
        <dbReference type="EMBL" id="ODO04609.1"/>
    </source>
</evidence>
<dbReference type="SUPFAM" id="SSF50685">
    <property type="entry name" value="Barwin-like endoglucanases"/>
    <property type="match status" value="1"/>
</dbReference>
<name>A0A1E3JUW2_9TREE</name>
<dbReference type="InterPro" id="IPR009009">
    <property type="entry name" value="RlpA-like_DPBB"/>
</dbReference>
<accession>A0A1E3JUW2</accession>
<dbReference type="InterPro" id="IPR036908">
    <property type="entry name" value="RlpA-like_sf"/>
</dbReference>
<sequence>MSFTKIALTALAFASVATAAPIKNCARDKPSSYDESYLESYETYHTRYLALSCYTQHNTTFFDDCCHPLLTNETLADARLSYCNPNATQLAAVNSTEAASAATASATNSADLEAASAYSEVSSSVWTASATETVSFSASETASSAVAVADVAQISVSVSLGLSIGNEQTSTSSEVEPTTSSSSSYVEPTTASSTSTSSSSAASASSTSEVYTGGYATFYSQGSSAGECGDYHSDDDYVIAIDSNGWWSDYESNDSSPYCGKSITLTNTNNGKSVTAVVADVCPSCTTSNSLDLSVAAFNAIASEDDGMVPITWFFSS</sequence>
<gene>
    <name evidence="5" type="ORF">I350_05215</name>
</gene>